<feature type="region of interest" description="Disordered" evidence="1">
    <location>
        <begin position="1"/>
        <end position="21"/>
    </location>
</feature>
<evidence type="ECO:0000256" key="1">
    <source>
        <dbReference type="SAM" id="MobiDB-lite"/>
    </source>
</evidence>
<organism evidence="2 3">
    <name type="scientific">Alteromonas salexigens</name>
    <dbReference type="NCBI Taxonomy" id="2982530"/>
    <lineage>
        <taxon>Bacteria</taxon>
        <taxon>Pseudomonadati</taxon>
        <taxon>Pseudomonadota</taxon>
        <taxon>Gammaproteobacteria</taxon>
        <taxon>Alteromonadales</taxon>
        <taxon>Alteromonadaceae</taxon>
        <taxon>Alteromonas/Salinimonas group</taxon>
        <taxon>Alteromonas</taxon>
    </lineage>
</organism>
<feature type="region of interest" description="Disordered" evidence="1">
    <location>
        <begin position="68"/>
        <end position="139"/>
    </location>
</feature>
<dbReference type="RefSeq" id="WP_262992052.1">
    <property type="nucleotide sequence ID" value="NZ_JAOTJC010000004.1"/>
</dbReference>
<dbReference type="Proteomes" id="UP001209257">
    <property type="component" value="Unassembled WGS sequence"/>
</dbReference>
<accession>A0ABT2VJF3</accession>
<name>A0ABT2VJF3_9ALTE</name>
<keyword evidence="3" id="KW-1185">Reference proteome</keyword>
<reference evidence="3" key="1">
    <citation type="submission" date="2023-07" db="EMBL/GenBank/DDBJ databases">
        <title>Study on multiphase classification of strain Alteromonas salexigens isolated from the Yellow Sea.</title>
        <authorList>
            <person name="Sun L."/>
        </authorList>
    </citation>
    <scope>NUCLEOTIDE SEQUENCE [LARGE SCALE GENOMIC DNA]</scope>
    <source>
        <strain evidence="3">ASW11-19</strain>
    </source>
</reference>
<proteinExistence type="predicted"/>
<evidence type="ECO:0000313" key="3">
    <source>
        <dbReference type="Proteomes" id="UP001209257"/>
    </source>
</evidence>
<gene>
    <name evidence="2" type="ORF">OCL06_01905</name>
</gene>
<feature type="compositionally biased region" description="Polar residues" evidence="1">
    <location>
        <begin position="96"/>
        <end position="112"/>
    </location>
</feature>
<dbReference type="EMBL" id="JAOTJC010000004">
    <property type="protein sequence ID" value="MCU7553347.1"/>
    <property type="molecule type" value="Genomic_DNA"/>
</dbReference>
<evidence type="ECO:0008006" key="4">
    <source>
        <dbReference type="Google" id="ProtNLM"/>
    </source>
</evidence>
<feature type="compositionally biased region" description="Low complexity" evidence="1">
    <location>
        <begin position="121"/>
        <end position="136"/>
    </location>
</feature>
<sequence length="243" mass="26085">MDETISTEFQAPEYLQRPTSPTRPATRLLICSLLAHCALVVAIALFHSAPQPPPVKSEPIRARLVFVPPAPQPAPQKTEPEASKAVNQPVTPPAATINTDETPAATQHTENVSEPVPTEVPANKPAAAPPADSQAATRPRLSSLDAARAVINQQYQQALQQDAAQAGDTRRRLQTQPVLNDSREGIAGMNARQTKPVIVNCDSNINQVLTLLSGITGGTLQCSERSDFEAFVDKRVTKLPSDR</sequence>
<evidence type="ECO:0000313" key="2">
    <source>
        <dbReference type="EMBL" id="MCU7553347.1"/>
    </source>
</evidence>
<protein>
    <recommendedName>
        <fullName evidence="4">Energy transducer TonB</fullName>
    </recommendedName>
</protein>
<comment type="caution">
    <text evidence="2">The sequence shown here is derived from an EMBL/GenBank/DDBJ whole genome shotgun (WGS) entry which is preliminary data.</text>
</comment>